<name>A0A6U2F2C8_9STRA</name>
<dbReference type="PANTHER" id="PTHR24153">
    <property type="entry name" value="ESPIN"/>
    <property type="match status" value="1"/>
</dbReference>
<dbReference type="InterPro" id="IPR052420">
    <property type="entry name" value="Espin/Espin-like"/>
</dbReference>
<dbReference type="GO" id="GO:0051015">
    <property type="term" value="F:actin filament binding"/>
    <property type="evidence" value="ECO:0007669"/>
    <property type="project" value="TreeGrafter"/>
</dbReference>
<dbReference type="EMBL" id="HBED01029279">
    <property type="protein sequence ID" value="CAD8315831.1"/>
    <property type="molecule type" value="Transcribed_RNA"/>
</dbReference>
<accession>A0A6U2F2C8</accession>
<evidence type="ECO:0000256" key="2">
    <source>
        <dbReference type="ARBA" id="ARBA00023043"/>
    </source>
</evidence>
<dbReference type="Gene3D" id="1.25.40.20">
    <property type="entry name" value="Ankyrin repeat-containing domain"/>
    <property type="match status" value="1"/>
</dbReference>
<evidence type="ECO:0000256" key="1">
    <source>
        <dbReference type="ARBA" id="ARBA00022737"/>
    </source>
</evidence>
<gene>
    <name evidence="3" type="ORF">TDUB1175_LOCUS14624</name>
    <name evidence="4" type="ORF">TDUB1175_LOCUS14625</name>
</gene>
<dbReference type="AlphaFoldDB" id="A0A6U2F2C8"/>
<dbReference type="InterPro" id="IPR002110">
    <property type="entry name" value="Ankyrin_rpt"/>
</dbReference>
<evidence type="ECO:0000313" key="3">
    <source>
        <dbReference type="EMBL" id="CAD8315831.1"/>
    </source>
</evidence>
<evidence type="ECO:0000313" key="4">
    <source>
        <dbReference type="EMBL" id="CAD8315832.1"/>
    </source>
</evidence>
<dbReference type="PANTHER" id="PTHR24153:SF8">
    <property type="entry name" value="FORKED, ISOFORM F"/>
    <property type="match status" value="1"/>
</dbReference>
<reference evidence="3" key="1">
    <citation type="submission" date="2021-01" db="EMBL/GenBank/DDBJ databases">
        <authorList>
            <person name="Corre E."/>
            <person name="Pelletier E."/>
            <person name="Niang G."/>
            <person name="Scheremetjew M."/>
            <person name="Finn R."/>
            <person name="Kale V."/>
            <person name="Holt S."/>
            <person name="Cochrane G."/>
            <person name="Meng A."/>
            <person name="Brown T."/>
            <person name="Cohen L."/>
        </authorList>
    </citation>
    <scope>NUCLEOTIDE SEQUENCE</scope>
    <source>
        <strain evidence="3">CCMP147</strain>
    </source>
</reference>
<protein>
    <submittedName>
        <fullName evidence="3">Uncharacterized protein</fullName>
    </submittedName>
</protein>
<organism evidence="3">
    <name type="scientific">Pseudictyota dubia</name>
    <dbReference type="NCBI Taxonomy" id="2749911"/>
    <lineage>
        <taxon>Eukaryota</taxon>
        <taxon>Sar</taxon>
        <taxon>Stramenopiles</taxon>
        <taxon>Ochrophyta</taxon>
        <taxon>Bacillariophyta</taxon>
        <taxon>Mediophyceae</taxon>
        <taxon>Biddulphiophycidae</taxon>
        <taxon>Eupodiscales</taxon>
        <taxon>Odontellaceae</taxon>
        <taxon>Pseudictyota</taxon>
    </lineage>
</organism>
<proteinExistence type="predicted"/>
<dbReference type="SUPFAM" id="SSF48403">
    <property type="entry name" value="Ankyrin repeat"/>
    <property type="match status" value="1"/>
</dbReference>
<keyword evidence="2" id="KW-0040">ANK repeat</keyword>
<sequence>MFLKDEKYGLKGCATMIRKRVRGDTGVQTKATESLESTKKIEELMQEGDWTYLRSVLRENYQTKHIGSILALALKMGAPEDIVKTIIGACPESVREEDELGRLPIHLSCLVGASSDIVRRLLETDPTSAMRKDQEGRLALHHAVQYCILSKGVTLDTVEVLCSFAPRAAHERDLRDESPLDLAHEMESSAVMNDDVETEFAAREVSWTIQECASSW</sequence>
<dbReference type="EMBL" id="HBED01029280">
    <property type="protein sequence ID" value="CAD8315832.1"/>
    <property type="molecule type" value="Transcribed_RNA"/>
</dbReference>
<dbReference type="Pfam" id="PF12796">
    <property type="entry name" value="Ank_2"/>
    <property type="match status" value="1"/>
</dbReference>
<dbReference type="InterPro" id="IPR036770">
    <property type="entry name" value="Ankyrin_rpt-contain_sf"/>
</dbReference>
<dbReference type="GO" id="GO:0051017">
    <property type="term" value="P:actin filament bundle assembly"/>
    <property type="evidence" value="ECO:0007669"/>
    <property type="project" value="TreeGrafter"/>
</dbReference>
<dbReference type="GO" id="GO:0005737">
    <property type="term" value="C:cytoplasm"/>
    <property type="evidence" value="ECO:0007669"/>
    <property type="project" value="TreeGrafter"/>
</dbReference>
<keyword evidence="1" id="KW-0677">Repeat</keyword>